<organism evidence="1 2">
    <name type="scientific">Natronorubrum bangense</name>
    <dbReference type="NCBI Taxonomy" id="61858"/>
    <lineage>
        <taxon>Archaea</taxon>
        <taxon>Methanobacteriati</taxon>
        <taxon>Methanobacteriota</taxon>
        <taxon>Stenosarchaea group</taxon>
        <taxon>Halobacteria</taxon>
        <taxon>Halobacteriales</taxon>
        <taxon>Natrialbaceae</taxon>
        <taxon>Natronorubrum</taxon>
    </lineage>
</organism>
<protein>
    <submittedName>
        <fullName evidence="1">Uncharacterized protein</fullName>
    </submittedName>
</protein>
<gene>
    <name evidence="1" type="ORF">DV706_09155</name>
</gene>
<proteinExistence type="predicted"/>
<evidence type="ECO:0000313" key="2">
    <source>
        <dbReference type="Proteomes" id="UP000296822"/>
    </source>
</evidence>
<evidence type="ECO:0000313" key="1">
    <source>
        <dbReference type="EMBL" id="QCC54620.1"/>
    </source>
</evidence>
<sequence>MAWTHSVRTVYSMEISYPGRNSIAADGNDFRALLLEQTCRQYLLRSSMIVCWQLIRRDESEIRHN</sequence>
<dbReference type="Proteomes" id="UP000296822">
    <property type="component" value="Chromosome"/>
</dbReference>
<accession>A0A4D6HLE2</accession>
<name>A0A4D6HLE2_9EURY</name>
<dbReference type="KEGG" id="nbg:DV706_09155"/>
<reference evidence="1 2" key="1">
    <citation type="journal article" date="2019" name="Nat. Commun.">
        <title>A new type of DNA phosphorothioation-based antiviral system in archaea.</title>
        <authorList>
            <person name="Xiong L."/>
            <person name="Liu S."/>
            <person name="Chen S."/>
            <person name="Xiao Y."/>
            <person name="Zhu B."/>
            <person name="Gao Y."/>
            <person name="Zhang Y."/>
            <person name="Chen B."/>
            <person name="Luo J."/>
            <person name="Deng Z."/>
            <person name="Chen X."/>
            <person name="Wang L."/>
            <person name="Chen S."/>
        </authorList>
    </citation>
    <scope>NUCLEOTIDE SEQUENCE [LARGE SCALE GENOMIC DNA]</scope>
    <source>
        <strain evidence="1 2">JCM 10635</strain>
    </source>
</reference>
<dbReference type="AlphaFoldDB" id="A0A4D6HLE2"/>
<dbReference type="EMBL" id="CP031305">
    <property type="protein sequence ID" value="QCC54620.1"/>
    <property type="molecule type" value="Genomic_DNA"/>
</dbReference>